<keyword evidence="1" id="KW-0732">Signal</keyword>
<dbReference type="EMBL" id="PDPS01000040">
    <property type="protein sequence ID" value="PID55960.1"/>
    <property type="molecule type" value="Genomic_DNA"/>
</dbReference>
<dbReference type="Pfam" id="PF13505">
    <property type="entry name" value="OMP_b-brl"/>
    <property type="match status" value="1"/>
</dbReference>
<accession>A0A2G6E1P3</accession>
<evidence type="ECO:0000313" key="3">
    <source>
        <dbReference type="EMBL" id="PID55960.1"/>
    </source>
</evidence>
<dbReference type="AlphaFoldDB" id="A0A2G6E1P3"/>
<organism evidence="3 4">
    <name type="scientific">candidate division KSB3 bacterium</name>
    <dbReference type="NCBI Taxonomy" id="2044937"/>
    <lineage>
        <taxon>Bacteria</taxon>
        <taxon>candidate division KSB3</taxon>
    </lineage>
</organism>
<proteinExistence type="predicted"/>
<reference evidence="3 4" key="1">
    <citation type="submission" date="2017-10" db="EMBL/GenBank/DDBJ databases">
        <title>Novel microbial diversity and functional potential in the marine mammal oral microbiome.</title>
        <authorList>
            <person name="Dudek N.K."/>
            <person name="Sun C.L."/>
            <person name="Burstein D."/>
            <person name="Kantor R.S."/>
            <person name="Aliaga Goltsman D.S."/>
            <person name="Bik E.M."/>
            <person name="Thomas B.C."/>
            <person name="Banfield J.F."/>
            <person name="Relman D.A."/>
        </authorList>
    </citation>
    <scope>NUCLEOTIDE SEQUENCE [LARGE SCALE GENOMIC DNA]</scope>
    <source>
        <strain evidence="3">DOLZORAL124_49_17</strain>
    </source>
</reference>
<feature type="domain" description="Outer membrane protein beta-barrel" evidence="2">
    <location>
        <begin position="18"/>
        <end position="185"/>
    </location>
</feature>
<sequence>MKKRCLWLERVVLCLVIFASVGLARELAAEEQTTGWSKGVNLGSAWCLDGYLATGLSGRVFVEYAPYIPEIGVKITGGYLRFVDDVTAGKGLFRASEEAVYDNWYLTGGMVYRFSRAKVVPFVTGNVGIYRYRKEKIHAGVGPIIDGERGSPYTVVTMHEGYAFGINGGGGIEVFLGQKTSLSLESIVHCSFGGESDQIVDLTAMLRFLP</sequence>
<comment type="caution">
    <text evidence="3">The sequence shown here is derived from an EMBL/GenBank/DDBJ whole genome shotgun (WGS) entry which is preliminary data.</text>
</comment>
<evidence type="ECO:0000313" key="4">
    <source>
        <dbReference type="Proteomes" id="UP000229740"/>
    </source>
</evidence>
<name>A0A2G6E1P3_9BACT</name>
<protein>
    <recommendedName>
        <fullName evidence="2">Outer membrane protein beta-barrel domain-containing protein</fullName>
    </recommendedName>
</protein>
<evidence type="ECO:0000259" key="2">
    <source>
        <dbReference type="Pfam" id="PF13505"/>
    </source>
</evidence>
<evidence type="ECO:0000256" key="1">
    <source>
        <dbReference type="ARBA" id="ARBA00022729"/>
    </source>
</evidence>
<gene>
    <name evidence="3" type="ORF">CSB45_13480</name>
</gene>
<dbReference type="Proteomes" id="UP000229740">
    <property type="component" value="Unassembled WGS sequence"/>
</dbReference>
<dbReference type="InterPro" id="IPR027385">
    <property type="entry name" value="Beta-barrel_OMP"/>
</dbReference>